<comment type="catalytic activity">
    <reaction evidence="17">
        <text>(9Z)-octadecenoyl-CoA + H2O = (9Z)-octadecenoate + CoA + H(+)</text>
        <dbReference type="Rhea" id="RHEA:40139"/>
        <dbReference type="ChEBI" id="CHEBI:15377"/>
        <dbReference type="ChEBI" id="CHEBI:15378"/>
        <dbReference type="ChEBI" id="CHEBI:30823"/>
        <dbReference type="ChEBI" id="CHEBI:57287"/>
        <dbReference type="ChEBI" id="CHEBI:57387"/>
    </reaction>
    <physiologicalReaction direction="left-to-right" evidence="17">
        <dbReference type="Rhea" id="RHEA:40140"/>
    </physiologicalReaction>
</comment>
<keyword evidence="29" id="KW-1185">Reference proteome</keyword>
<evidence type="ECO:0000256" key="11">
    <source>
        <dbReference type="ARBA" id="ARBA00022946"/>
    </source>
</evidence>
<dbReference type="GO" id="GO:0005743">
    <property type="term" value="C:mitochondrial inner membrane"/>
    <property type="evidence" value="ECO:0007669"/>
    <property type="project" value="UniProtKB-SubCell"/>
</dbReference>
<dbReference type="Pfam" id="PF03061">
    <property type="entry name" value="4HBT"/>
    <property type="match status" value="1"/>
</dbReference>
<dbReference type="GO" id="GO:0006915">
    <property type="term" value="P:apoptotic process"/>
    <property type="evidence" value="ECO:0007669"/>
    <property type="project" value="UniProtKB-KW"/>
</dbReference>
<dbReference type="PANTHER" id="PTHR12418:SF19">
    <property type="entry name" value="ACYL-COENZYME A THIOESTERASE THEM4"/>
    <property type="match status" value="1"/>
</dbReference>
<evidence type="ECO:0000256" key="20">
    <source>
        <dbReference type="ARBA" id="ARBA00040123"/>
    </source>
</evidence>
<keyword evidence="13" id="KW-0496">Mitochondrion</keyword>
<reference evidence="28 29" key="1">
    <citation type="journal article" date="2007" name="Science">
        <title>Sea anemone genome reveals ancestral eumetazoan gene repertoire and genomic organization.</title>
        <authorList>
            <person name="Putnam N.H."/>
            <person name="Srivastava M."/>
            <person name="Hellsten U."/>
            <person name="Dirks B."/>
            <person name="Chapman J."/>
            <person name="Salamov A."/>
            <person name="Terry A."/>
            <person name="Shapiro H."/>
            <person name="Lindquist E."/>
            <person name="Kapitonov V.V."/>
            <person name="Jurka J."/>
            <person name="Genikhovich G."/>
            <person name="Grigoriev I.V."/>
            <person name="Lucas S.M."/>
            <person name="Steele R.E."/>
            <person name="Finnerty J.R."/>
            <person name="Technau U."/>
            <person name="Martindale M.Q."/>
            <person name="Rokhsar D.S."/>
        </authorList>
    </citation>
    <scope>NUCLEOTIDE SEQUENCE [LARGE SCALE GENOMIC DNA]</scope>
    <source>
        <strain evidence="29">CH2 X CH6</strain>
    </source>
</reference>
<evidence type="ECO:0000256" key="8">
    <source>
        <dbReference type="ARBA" id="ARBA00022792"/>
    </source>
</evidence>
<keyword evidence="8" id="KW-0999">Mitochondrion inner membrane</keyword>
<evidence type="ECO:0000256" key="22">
    <source>
        <dbReference type="ARBA" id="ARBA00047588"/>
    </source>
</evidence>
<organism evidence="28 29">
    <name type="scientific">Nematostella vectensis</name>
    <name type="common">Starlet sea anemone</name>
    <dbReference type="NCBI Taxonomy" id="45351"/>
    <lineage>
        <taxon>Eukaryota</taxon>
        <taxon>Metazoa</taxon>
        <taxon>Cnidaria</taxon>
        <taxon>Anthozoa</taxon>
        <taxon>Hexacorallia</taxon>
        <taxon>Actiniaria</taxon>
        <taxon>Edwardsiidae</taxon>
        <taxon>Nematostella</taxon>
    </lineage>
</organism>
<dbReference type="InterPro" id="IPR006683">
    <property type="entry name" value="Thioestr_dom"/>
</dbReference>
<evidence type="ECO:0000259" key="27">
    <source>
        <dbReference type="Pfam" id="PF03061"/>
    </source>
</evidence>
<keyword evidence="7" id="KW-0053">Apoptosis</keyword>
<feature type="domain" description="Thioesterase" evidence="27">
    <location>
        <begin position="28"/>
        <end position="103"/>
    </location>
</feature>
<evidence type="ECO:0000256" key="2">
    <source>
        <dbReference type="ARBA" id="ARBA00004569"/>
    </source>
</evidence>
<sequence length="194" mass="21301">MAKEFAAFANKSEKKLHLCGPYTEGPAGFVHDGAIAVIFDIGCACLSYTVTDTTRGGGVITANLSVNFNRAVPLNSTVLLHPKVEHVEGKKIYCFAELKSADGLILYATATALFIKIRLPQTWVGSLIYEFSKGPAFYLKKYPIIFVFFTDYEANPYEAAFALVGQEFLDAKDPRDLPGQNGFFYAVVNYSLAN</sequence>
<evidence type="ECO:0000256" key="1">
    <source>
        <dbReference type="ARBA" id="ARBA00004496"/>
    </source>
</evidence>
<keyword evidence="5" id="KW-1003">Cell membrane</keyword>
<dbReference type="InParanoid" id="A7S9S6"/>
<keyword evidence="15" id="KW-0966">Cell projection</keyword>
<keyword evidence="14" id="KW-0472">Membrane</keyword>
<evidence type="ECO:0000256" key="17">
    <source>
        <dbReference type="ARBA" id="ARBA00037002"/>
    </source>
</evidence>
<evidence type="ECO:0000256" key="23">
    <source>
        <dbReference type="ARBA" id="ARBA00047734"/>
    </source>
</evidence>
<keyword evidence="12" id="KW-0443">Lipid metabolism</keyword>
<evidence type="ECO:0000256" key="10">
    <source>
        <dbReference type="ARBA" id="ARBA00022832"/>
    </source>
</evidence>
<evidence type="ECO:0000256" key="9">
    <source>
        <dbReference type="ARBA" id="ARBA00022801"/>
    </source>
</evidence>
<keyword evidence="10" id="KW-0276">Fatty acid metabolism</keyword>
<evidence type="ECO:0000256" key="12">
    <source>
        <dbReference type="ARBA" id="ARBA00023098"/>
    </source>
</evidence>
<comment type="catalytic activity">
    <reaction evidence="16">
        <text>(5Z,8Z,11Z,14Z)-eicosatetraenoyl-CoA + H2O = (5Z,8Z,11Z,14Z)-eicosatetraenoate + CoA + H(+)</text>
        <dbReference type="Rhea" id="RHEA:40151"/>
        <dbReference type="ChEBI" id="CHEBI:15377"/>
        <dbReference type="ChEBI" id="CHEBI:15378"/>
        <dbReference type="ChEBI" id="CHEBI:32395"/>
        <dbReference type="ChEBI" id="CHEBI:57287"/>
        <dbReference type="ChEBI" id="CHEBI:57368"/>
    </reaction>
    <physiologicalReaction direction="left-to-right" evidence="16">
        <dbReference type="Rhea" id="RHEA:40152"/>
    </physiologicalReaction>
</comment>
<evidence type="ECO:0000256" key="7">
    <source>
        <dbReference type="ARBA" id="ARBA00022703"/>
    </source>
</evidence>
<comment type="subcellular location">
    <subcellularLocation>
        <location evidence="3">Cell projection</location>
        <location evidence="3">Ruffle membrane</location>
    </subcellularLocation>
    <subcellularLocation>
        <location evidence="1">Cytoplasm</location>
    </subcellularLocation>
    <subcellularLocation>
        <location evidence="4">Mitochondrion inner membrane</location>
        <topology evidence="4">Peripheral membrane protein</topology>
    </subcellularLocation>
    <subcellularLocation>
        <location evidence="2">Mitochondrion intermembrane space</location>
    </subcellularLocation>
</comment>
<evidence type="ECO:0000256" key="24">
    <source>
        <dbReference type="ARBA" id="ARBA00047969"/>
    </source>
</evidence>
<dbReference type="GO" id="GO:0032587">
    <property type="term" value="C:ruffle membrane"/>
    <property type="evidence" value="ECO:0007669"/>
    <property type="project" value="UniProtKB-SubCell"/>
</dbReference>
<dbReference type="InterPro" id="IPR052365">
    <property type="entry name" value="THEM4/THEM5_acyl-CoA_thioest"/>
</dbReference>
<dbReference type="PANTHER" id="PTHR12418">
    <property type="entry name" value="ACYL-COENZYME A THIOESTERASE THEM4"/>
    <property type="match status" value="1"/>
</dbReference>
<evidence type="ECO:0000256" key="6">
    <source>
        <dbReference type="ARBA" id="ARBA00022490"/>
    </source>
</evidence>
<evidence type="ECO:0000256" key="3">
    <source>
        <dbReference type="ARBA" id="ARBA00004632"/>
    </source>
</evidence>
<dbReference type="GO" id="GO:0006631">
    <property type="term" value="P:fatty acid metabolic process"/>
    <property type="evidence" value="ECO:0007669"/>
    <property type="project" value="UniProtKB-KW"/>
</dbReference>
<dbReference type="PhylomeDB" id="A7S9S6"/>
<dbReference type="EMBL" id="DS469605">
    <property type="protein sequence ID" value="EDO39563.1"/>
    <property type="molecule type" value="Genomic_DNA"/>
</dbReference>
<keyword evidence="6" id="KW-0963">Cytoplasm</keyword>
<dbReference type="SUPFAM" id="SSF54637">
    <property type="entry name" value="Thioesterase/thiol ester dehydrase-isomerase"/>
    <property type="match status" value="1"/>
</dbReference>
<evidence type="ECO:0000256" key="5">
    <source>
        <dbReference type="ARBA" id="ARBA00022475"/>
    </source>
</evidence>
<accession>A7S9S6</accession>
<evidence type="ECO:0000313" key="29">
    <source>
        <dbReference type="Proteomes" id="UP000001593"/>
    </source>
</evidence>
<evidence type="ECO:0000256" key="15">
    <source>
        <dbReference type="ARBA" id="ARBA00023273"/>
    </source>
</evidence>
<dbReference type="Proteomes" id="UP000001593">
    <property type="component" value="Unassembled WGS sequence"/>
</dbReference>
<evidence type="ECO:0000313" key="28">
    <source>
        <dbReference type="EMBL" id="EDO39563.1"/>
    </source>
</evidence>
<dbReference type="HOGENOM" id="CLU_1403993_0_0_1"/>
<keyword evidence="9" id="KW-0378">Hydrolase</keyword>
<comment type="catalytic activity">
    <reaction evidence="25">
        <text>dodecanoyl-CoA + H2O = dodecanoate + CoA + H(+)</text>
        <dbReference type="Rhea" id="RHEA:30135"/>
        <dbReference type="ChEBI" id="CHEBI:15377"/>
        <dbReference type="ChEBI" id="CHEBI:15378"/>
        <dbReference type="ChEBI" id="CHEBI:18262"/>
        <dbReference type="ChEBI" id="CHEBI:57287"/>
        <dbReference type="ChEBI" id="CHEBI:57375"/>
    </reaction>
    <physiologicalReaction direction="left-to-right" evidence="25">
        <dbReference type="Rhea" id="RHEA:30136"/>
    </physiologicalReaction>
</comment>
<evidence type="ECO:0000256" key="18">
    <source>
        <dbReference type="ARBA" id="ARBA00038456"/>
    </source>
</evidence>
<dbReference type="GO" id="GO:0005758">
    <property type="term" value="C:mitochondrial intermembrane space"/>
    <property type="evidence" value="ECO:0007669"/>
    <property type="project" value="UniProtKB-SubCell"/>
</dbReference>
<dbReference type="eggNOG" id="KOG4781">
    <property type="taxonomic scope" value="Eukaryota"/>
</dbReference>
<evidence type="ECO:0000256" key="25">
    <source>
        <dbReference type="ARBA" id="ARBA00048074"/>
    </source>
</evidence>
<comment type="catalytic activity">
    <reaction evidence="24">
        <text>decanoyl-CoA + H2O = decanoate + CoA + H(+)</text>
        <dbReference type="Rhea" id="RHEA:40059"/>
        <dbReference type="ChEBI" id="CHEBI:15377"/>
        <dbReference type="ChEBI" id="CHEBI:15378"/>
        <dbReference type="ChEBI" id="CHEBI:27689"/>
        <dbReference type="ChEBI" id="CHEBI:57287"/>
        <dbReference type="ChEBI" id="CHEBI:61430"/>
    </reaction>
    <physiologicalReaction direction="left-to-right" evidence="24">
        <dbReference type="Rhea" id="RHEA:40060"/>
    </physiologicalReaction>
</comment>
<evidence type="ECO:0000256" key="13">
    <source>
        <dbReference type="ARBA" id="ARBA00023128"/>
    </source>
</evidence>
<dbReference type="InterPro" id="IPR029069">
    <property type="entry name" value="HotDog_dom_sf"/>
</dbReference>
<dbReference type="EC" id="3.1.2.2" evidence="19"/>
<gene>
    <name evidence="28" type="ORF">NEMVEDRAFT_v1g243820</name>
</gene>
<evidence type="ECO:0000256" key="16">
    <source>
        <dbReference type="ARBA" id="ARBA00035852"/>
    </source>
</evidence>
<evidence type="ECO:0000256" key="21">
    <source>
        <dbReference type="ARBA" id="ARBA00043210"/>
    </source>
</evidence>
<dbReference type="CDD" id="cd03443">
    <property type="entry name" value="PaaI_thioesterase"/>
    <property type="match status" value="1"/>
</dbReference>
<comment type="catalytic activity">
    <reaction evidence="23">
        <text>hexadecanoyl-CoA + H2O = hexadecanoate + CoA + H(+)</text>
        <dbReference type="Rhea" id="RHEA:16645"/>
        <dbReference type="ChEBI" id="CHEBI:7896"/>
        <dbReference type="ChEBI" id="CHEBI:15377"/>
        <dbReference type="ChEBI" id="CHEBI:15378"/>
        <dbReference type="ChEBI" id="CHEBI:57287"/>
        <dbReference type="ChEBI" id="CHEBI:57379"/>
        <dbReference type="EC" id="3.1.2.2"/>
    </reaction>
    <physiologicalReaction direction="left-to-right" evidence="23">
        <dbReference type="Rhea" id="RHEA:16646"/>
    </physiologicalReaction>
</comment>
<dbReference type="Gene3D" id="3.10.129.10">
    <property type="entry name" value="Hotdog Thioesterase"/>
    <property type="match status" value="1"/>
</dbReference>
<name>A7S9S6_NEMVE</name>
<evidence type="ECO:0000256" key="19">
    <source>
        <dbReference type="ARBA" id="ARBA00038848"/>
    </source>
</evidence>
<proteinExistence type="inferred from homology"/>
<protein>
    <recommendedName>
        <fullName evidence="20">Acyl-coenzyme A thioesterase THEM4</fullName>
        <ecNumber evidence="19">3.1.2.2</ecNumber>
    </recommendedName>
    <alternativeName>
        <fullName evidence="21">Thioesterase superfamily member 4</fullName>
    </alternativeName>
</protein>
<keyword evidence="11" id="KW-0809">Transit peptide</keyword>
<dbReference type="STRING" id="45351.A7S9S6"/>
<evidence type="ECO:0000256" key="14">
    <source>
        <dbReference type="ARBA" id="ARBA00023136"/>
    </source>
</evidence>
<comment type="catalytic activity">
    <reaction evidence="26">
        <text>tetradecanoyl-CoA + H2O = tetradecanoate + CoA + H(+)</text>
        <dbReference type="Rhea" id="RHEA:40119"/>
        <dbReference type="ChEBI" id="CHEBI:15377"/>
        <dbReference type="ChEBI" id="CHEBI:15378"/>
        <dbReference type="ChEBI" id="CHEBI:30807"/>
        <dbReference type="ChEBI" id="CHEBI:57287"/>
        <dbReference type="ChEBI" id="CHEBI:57385"/>
    </reaction>
    <physiologicalReaction direction="left-to-right" evidence="26">
        <dbReference type="Rhea" id="RHEA:40120"/>
    </physiologicalReaction>
</comment>
<dbReference type="AlphaFoldDB" id="A7S9S6"/>
<comment type="catalytic activity">
    <reaction evidence="22">
        <text>octanoyl-CoA + H2O = octanoate + CoA + H(+)</text>
        <dbReference type="Rhea" id="RHEA:30143"/>
        <dbReference type="ChEBI" id="CHEBI:15377"/>
        <dbReference type="ChEBI" id="CHEBI:15378"/>
        <dbReference type="ChEBI" id="CHEBI:25646"/>
        <dbReference type="ChEBI" id="CHEBI:57287"/>
        <dbReference type="ChEBI" id="CHEBI:57386"/>
    </reaction>
    <physiologicalReaction direction="left-to-right" evidence="22">
        <dbReference type="Rhea" id="RHEA:30144"/>
    </physiologicalReaction>
</comment>
<dbReference type="GO" id="GO:0016787">
    <property type="term" value="F:hydrolase activity"/>
    <property type="evidence" value="ECO:0007669"/>
    <property type="project" value="UniProtKB-KW"/>
</dbReference>
<evidence type="ECO:0000256" key="4">
    <source>
        <dbReference type="ARBA" id="ARBA00004637"/>
    </source>
</evidence>
<evidence type="ECO:0000256" key="26">
    <source>
        <dbReference type="ARBA" id="ARBA00048180"/>
    </source>
</evidence>
<comment type="similarity">
    <text evidence="18">Belongs to the THEM4/THEM5 thioesterase family.</text>
</comment>